<proteinExistence type="predicted"/>
<sequence>MGKMVTVRVEDGAAEGVDCGESFCCLLKENNESKGGMSCNARRRRDREWKNAVEDDASRRNDGEEGKENMDQKVRSTVQRKIKRDFWCSGGWRWRLEEDGVLYL</sequence>
<gene>
    <name evidence="2" type="ORF">L195_g012482</name>
</gene>
<evidence type="ECO:0000313" key="2">
    <source>
        <dbReference type="EMBL" id="PNY15779.1"/>
    </source>
</evidence>
<evidence type="ECO:0000256" key="1">
    <source>
        <dbReference type="SAM" id="MobiDB-lite"/>
    </source>
</evidence>
<feature type="region of interest" description="Disordered" evidence="1">
    <location>
        <begin position="31"/>
        <end position="75"/>
    </location>
</feature>
<reference evidence="2 3" key="2">
    <citation type="journal article" date="2017" name="Front. Plant Sci.">
        <title>Gene Classification and Mining of Molecular Markers Useful in Red Clover (Trifolium pratense) Breeding.</title>
        <authorList>
            <person name="Istvanek J."/>
            <person name="Dluhosova J."/>
            <person name="Dluhos P."/>
            <person name="Patkova L."/>
            <person name="Nedelnik J."/>
            <person name="Repkova J."/>
        </authorList>
    </citation>
    <scope>NUCLEOTIDE SEQUENCE [LARGE SCALE GENOMIC DNA]</scope>
    <source>
        <strain evidence="3">cv. Tatra</strain>
        <tissue evidence="2">Young leaves</tissue>
    </source>
</reference>
<dbReference type="EMBL" id="ASHM01007962">
    <property type="protein sequence ID" value="PNY15779.1"/>
    <property type="molecule type" value="Genomic_DNA"/>
</dbReference>
<name>A0A2K3PKG7_TRIPR</name>
<evidence type="ECO:0000313" key="3">
    <source>
        <dbReference type="Proteomes" id="UP000236291"/>
    </source>
</evidence>
<organism evidence="2 3">
    <name type="scientific">Trifolium pratense</name>
    <name type="common">Red clover</name>
    <dbReference type="NCBI Taxonomy" id="57577"/>
    <lineage>
        <taxon>Eukaryota</taxon>
        <taxon>Viridiplantae</taxon>
        <taxon>Streptophyta</taxon>
        <taxon>Embryophyta</taxon>
        <taxon>Tracheophyta</taxon>
        <taxon>Spermatophyta</taxon>
        <taxon>Magnoliopsida</taxon>
        <taxon>eudicotyledons</taxon>
        <taxon>Gunneridae</taxon>
        <taxon>Pentapetalae</taxon>
        <taxon>rosids</taxon>
        <taxon>fabids</taxon>
        <taxon>Fabales</taxon>
        <taxon>Fabaceae</taxon>
        <taxon>Papilionoideae</taxon>
        <taxon>50 kb inversion clade</taxon>
        <taxon>NPAAA clade</taxon>
        <taxon>Hologalegina</taxon>
        <taxon>IRL clade</taxon>
        <taxon>Trifolieae</taxon>
        <taxon>Trifolium</taxon>
    </lineage>
</organism>
<accession>A0A2K3PKG7</accession>
<dbReference type="Proteomes" id="UP000236291">
    <property type="component" value="Unassembled WGS sequence"/>
</dbReference>
<comment type="caution">
    <text evidence="2">The sequence shown here is derived from an EMBL/GenBank/DDBJ whole genome shotgun (WGS) entry which is preliminary data.</text>
</comment>
<protein>
    <submittedName>
        <fullName evidence="2">Uncharacterized protein</fullName>
    </submittedName>
</protein>
<feature type="compositionally biased region" description="Basic and acidic residues" evidence="1">
    <location>
        <begin position="46"/>
        <end position="74"/>
    </location>
</feature>
<dbReference type="AlphaFoldDB" id="A0A2K3PKG7"/>
<reference evidence="2 3" key="1">
    <citation type="journal article" date="2014" name="Am. J. Bot.">
        <title>Genome assembly and annotation for red clover (Trifolium pratense; Fabaceae).</title>
        <authorList>
            <person name="Istvanek J."/>
            <person name="Jaros M."/>
            <person name="Krenek A."/>
            <person name="Repkova J."/>
        </authorList>
    </citation>
    <scope>NUCLEOTIDE SEQUENCE [LARGE SCALE GENOMIC DNA]</scope>
    <source>
        <strain evidence="3">cv. Tatra</strain>
        <tissue evidence="2">Young leaves</tissue>
    </source>
</reference>